<proteinExistence type="predicted"/>
<evidence type="ECO:0000256" key="1">
    <source>
        <dbReference type="SAM" id="MobiDB-lite"/>
    </source>
</evidence>
<name>A0AAV7KYA4_PLEWA</name>
<keyword evidence="3" id="KW-1185">Reference proteome</keyword>
<dbReference type="AlphaFoldDB" id="A0AAV7KYA4"/>
<accession>A0AAV7KYA4</accession>
<sequence length="190" mass="20235">MDPRGEEAMRLLKEAGRLDLLADGEACRERPARQASRGVAAAVAACSPPRSGGQRALQVRRGGSGRGRAGRVGAPSRRGAADMRRRPGPLGAQPLDVLVEGGAEGGTGAIPAAAPKRKGFLGRGPRSLWARPSKRGLSAGARVGDLMYCRLEQVQAETENEHMTDENGWDENRTRQTHIGRGWTVAGLRR</sequence>
<organism evidence="2 3">
    <name type="scientific">Pleurodeles waltl</name>
    <name type="common">Iberian ribbed newt</name>
    <dbReference type="NCBI Taxonomy" id="8319"/>
    <lineage>
        <taxon>Eukaryota</taxon>
        <taxon>Metazoa</taxon>
        <taxon>Chordata</taxon>
        <taxon>Craniata</taxon>
        <taxon>Vertebrata</taxon>
        <taxon>Euteleostomi</taxon>
        <taxon>Amphibia</taxon>
        <taxon>Batrachia</taxon>
        <taxon>Caudata</taxon>
        <taxon>Salamandroidea</taxon>
        <taxon>Salamandridae</taxon>
        <taxon>Pleurodelinae</taxon>
        <taxon>Pleurodeles</taxon>
    </lineage>
</organism>
<evidence type="ECO:0000313" key="3">
    <source>
        <dbReference type="Proteomes" id="UP001066276"/>
    </source>
</evidence>
<feature type="region of interest" description="Disordered" evidence="1">
    <location>
        <begin position="46"/>
        <end position="92"/>
    </location>
</feature>
<comment type="caution">
    <text evidence="2">The sequence shown here is derived from an EMBL/GenBank/DDBJ whole genome shotgun (WGS) entry which is preliminary data.</text>
</comment>
<dbReference type="EMBL" id="JANPWB010000016">
    <property type="protein sequence ID" value="KAJ1082038.1"/>
    <property type="molecule type" value="Genomic_DNA"/>
</dbReference>
<reference evidence="2" key="1">
    <citation type="journal article" date="2022" name="bioRxiv">
        <title>Sequencing and chromosome-scale assembly of the giantPleurodeles waltlgenome.</title>
        <authorList>
            <person name="Brown T."/>
            <person name="Elewa A."/>
            <person name="Iarovenko S."/>
            <person name="Subramanian E."/>
            <person name="Araus A.J."/>
            <person name="Petzold A."/>
            <person name="Susuki M."/>
            <person name="Suzuki K.-i.T."/>
            <person name="Hayashi T."/>
            <person name="Toyoda A."/>
            <person name="Oliveira C."/>
            <person name="Osipova E."/>
            <person name="Leigh N.D."/>
            <person name="Simon A."/>
            <person name="Yun M.H."/>
        </authorList>
    </citation>
    <scope>NUCLEOTIDE SEQUENCE</scope>
    <source>
        <strain evidence="2">20211129_DDA</strain>
        <tissue evidence="2">Liver</tissue>
    </source>
</reference>
<protein>
    <submittedName>
        <fullName evidence="2">Uncharacterized protein</fullName>
    </submittedName>
</protein>
<gene>
    <name evidence="2" type="ORF">NDU88_002209</name>
</gene>
<dbReference type="Proteomes" id="UP001066276">
    <property type="component" value="Chromosome 12"/>
</dbReference>
<evidence type="ECO:0000313" key="2">
    <source>
        <dbReference type="EMBL" id="KAJ1082038.1"/>
    </source>
</evidence>